<comment type="caution">
    <text evidence="3">The sequence shown here is derived from an EMBL/GenBank/DDBJ whole genome shotgun (WGS) entry which is preliminary data.</text>
</comment>
<sequence>MTTRIISADCHVNEPPHVFDSVPAAYRDRTPRLMRGADGGDGWSFDGKPPKRTYGVEAMAGRTKDEHVASGLRFDDILPGNYDGAAHIADMERDGVDVSVVYPAQAIFTYQEPDRGLAQACIRAYNDWILGEFQAADPRRIVGLPMLPVDDGMAAATAELDRVLAAGAKAAFLPGNPERPYHDPYYTEMWTAAERNGVPLTYHRTFGGKPQEADWDNVAANNFSAAGTVHRFFGSTKQLTYMALGGVFERHPGLRLVIGEVNFGWLPFWAQTADEQFENQHSMGTHRITAPPSGILGEQVFVTVLDDRVGFDLARSGAYPYLAKAAMFSTDYPHSVCLWPNTRKIADELTQGLAEADAAAILAGNAARIYGV</sequence>
<dbReference type="Gene3D" id="3.20.20.140">
    <property type="entry name" value="Metal-dependent hydrolases"/>
    <property type="match status" value="1"/>
</dbReference>
<evidence type="ECO:0000256" key="1">
    <source>
        <dbReference type="ARBA" id="ARBA00023239"/>
    </source>
</evidence>
<reference evidence="4" key="1">
    <citation type="journal article" date="2019" name="Int. J. Syst. Evol. Microbiol.">
        <title>The Global Catalogue of Microorganisms (GCM) 10K type strain sequencing project: providing services to taxonomists for standard genome sequencing and annotation.</title>
        <authorList>
            <consortium name="The Broad Institute Genomics Platform"/>
            <consortium name="The Broad Institute Genome Sequencing Center for Infectious Disease"/>
            <person name="Wu L."/>
            <person name="Ma J."/>
        </authorList>
    </citation>
    <scope>NUCLEOTIDE SEQUENCE [LARGE SCALE GENOMIC DNA]</scope>
    <source>
        <strain evidence="4">JCM 17986</strain>
    </source>
</reference>
<dbReference type="Proteomes" id="UP001500466">
    <property type="component" value="Unassembled WGS sequence"/>
</dbReference>
<dbReference type="RefSeq" id="WP_345676396.1">
    <property type="nucleotide sequence ID" value="NZ_BAABHS010000011.1"/>
</dbReference>
<gene>
    <name evidence="3" type="ORF">GCM10023205_34590</name>
</gene>
<evidence type="ECO:0000259" key="2">
    <source>
        <dbReference type="Pfam" id="PF04909"/>
    </source>
</evidence>
<keyword evidence="1" id="KW-0456">Lyase</keyword>
<name>A0ABP9HBZ5_9ACTN</name>
<dbReference type="InterPro" id="IPR006680">
    <property type="entry name" value="Amidohydro-rel"/>
</dbReference>
<accession>A0ABP9HBZ5</accession>
<protein>
    <submittedName>
        <fullName evidence="3">Amidohydrolase family protein</fullName>
    </submittedName>
</protein>
<feature type="domain" description="Amidohydrolase-related" evidence="2">
    <location>
        <begin position="94"/>
        <end position="371"/>
    </location>
</feature>
<evidence type="ECO:0000313" key="4">
    <source>
        <dbReference type="Proteomes" id="UP001500466"/>
    </source>
</evidence>
<dbReference type="SUPFAM" id="SSF51556">
    <property type="entry name" value="Metallo-dependent hydrolases"/>
    <property type="match status" value="1"/>
</dbReference>
<dbReference type="Pfam" id="PF04909">
    <property type="entry name" value="Amidohydro_2"/>
    <property type="match status" value="1"/>
</dbReference>
<organism evidence="3 4">
    <name type="scientific">Yinghuangia aomiensis</name>
    <dbReference type="NCBI Taxonomy" id="676205"/>
    <lineage>
        <taxon>Bacteria</taxon>
        <taxon>Bacillati</taxon>
        <taxon>Actinomycetota</taxon>
        <taxon>Actinomycetes</taxon>
        <taxon>Kitasatosporales</taxon>
        <taxon>Streptomycetaceae</taxon>
        <taxon>Yinghuangia</taxon>
    </lineage>
</organism>
<dbReference type="PANTHER" id="PTHR21240">
    <property type="entry name" value="2-AMINO-3-CARBOXYLMUCONATE-6-SEMIALDEHYDE DECARBOXYLASE"/>
    <property type="match status" value="1"/>
</dbReference>
<dbReference type="PANTHER" id="PTHR21240:SF28">
    <property type="entry name" value="ISO-OROTATE DECARBOXYLASE (EUROFUNG)"/>
    <property type="match status" value="1"/>
</dbReference>
<dbReference type="InterPro" id="IPR032466">
    <property type="entry name" value="Metal_Hydrolase"/>
</dbReference>
<evidence type="ECO:0000313" key="3">
    <source>
        <dbReference type="EMBL" id="GAA4966975.1"/>
    </source>
</evidence>
<dbReference type="InterPro" id="IPR032465">
    <property type="entry name" value="ACMSD"/>
</dbReference>
<dbReference type="EMBL" id="BAABHS010000011">
    <property type="protein sequence ID" value="GAA4966975.1"/>
    <property type="molecule type" value="Genomic_DNA"/>
</dbReference>
<keyword evidence="4" id="KW-1185">Reference proteome</keyword>
<proteinExistence type="predicted"/>